<dbReference type="AlphaFoldDB" id="A0A2M4D6B0"/>
<feature type="transmembrane region" description="Helical" evidence="1">
    <location>
        <begin position="40"/>
        <end position="59"/>
    </location>
</feature>
<evidence type="ECO:0000256" key="1">
    <source>
        <dbReference type="SAM" id="Phobius"/>
    </source>
</evidence>
<protein>
    <submittedName>
        <fullName evidence="2">Uncharacterized protein</fullName>
    </submittedName>
</protein>
<dbReference type="EMBL" id="GGFL01008909">
    <property type="protein sequence ID" value="MBW73087.1"/>
    <property type="molecule type" value="Transcribed_RNA"/>
</dbReference>
<evidence type="ECO:0000313" key="2">
    <source>
        <dbReference type="EMBL" id="MBW73087.1"/>
    </source>
</evidence>
<name>A0A2M4D6B0_ANODA</name>
<keyword evidence="1" id="KW-0812">Transmembrane</keyword>
<organism evidence="2">
    <name type="scientific">Anopheles darlingi</name>
    <name type="common">Mosquito</name>
    <dbReference type="NCBI Taxonomy" id="43151"/>
    <lineage>
        <taxon>Eukaryota</taxon>
        <taxon>Metazoa</taxon>
        <taxon>Ecdysozoa</taxon>
        <taxon>Arthropoda</taxon>
        <taxon>Hexapoda</taxon>
        <taxon>Insecta</taxon>
        <taxon>Pterygota</taxon>
        <taxon>Neoptera</taxon>
        <taxon>Endopterygota</taxon>
        <taxon>Diptera</taxon>
        <taxon>Nematocera</taxon>
        <taxon>Culicoidea</taxon>
        <taxon>Culicidae</taxon>
        <taxon>Anophelinae</taxon>
        <taxon>Anopheles</taxon>
    </lineage>
</organism>
<reference evidence="2" key="1">
    <citation type="submission" date="2018-01" db="EMBL/GenBank/DDBJ databases">
        <title>An insight into the sialome of Amazonian anophelines.</title>
        <authorList>
            <person name="Ribeiro J.M."/>
            <person name="Scarpassa V."/>
            <person name="Calvo E."/>
        </authorList>
    </citation>
    <scope>NUCLEOTIDE SEQUENCE</scope>
</reference>
<proteinExistence type="predicted"/>
<keyword evidence="1" id="KW-1133">Transmembrane helix</keyword>
<keyword evidence="1" id="KW-0472">Membrane</keyword>
<sequence length="110" mass="11835">MAIAAAAAAAAPPPLALPLPLFAFAVNAFEVGGFVRSPRTFFFSGTFVRTAVCTITPLLSSGRRTVSVVALWMMVTVFSFRFVRLPNSFALSTSRTRIMVTISATVYQLL</sequence>
<feature type="transmembrane region" description="Helical" evidence="1">
    <location>
        <begin position="66"/>
        <end position="83"/>
    </location>
</feature>
<accession>A0A2M4D6B0</accession>